<sequence>MVLALIDDSKTDCDNLHDILVEYAAHHSNDLILHCFSSGEEFLKNYRPCQYAAVFLDIYMNGITGIETAEVIRKTDANLLLIFITSSPEHMADAFRIHAYEYVTKPFEKSRIFRLMDDLMKRTTREERLLSFISNRESHTIPFSDIIFVRSSDHCSEIVTQQGHSYITRMNFRDISELLTDDFRFLLIIRGILVNMDYIIRFADHSCYMEGMHQLPVNVKKYKHIEELWKNYIFQKIRSEQTL</sequence>
<feature type="domain" description="HTH LytTR-type" evidence="5">
    <location>
        <begin position="130"/>
        <end position="231"/>
    </location>
</feature>
<keyword evidence="6" id="KW-0238">DNA-binding</keyword>
<accession>A0ABV1AKB6</accession>
<dbReference type="SMART" id="SM00850">
    <property type="entry name" value="LytTR"/>
    <property type="match status" value="1"/>
</dbReference>
<dbReference type="Pfam" id="PF04397">
    <property type="entry name" value="LytTR"/>
    <property type="match status" value="1"/>
</dbReference>
<dbReference type="InterPro" id="IPR011006">
    <property type="entry name" value="CheY-like_superfamily"/>
</dbReference>
<dbReference type="InterPro" id="IPR046947">
    <property type="entry name" value="LytR-like"/>
</dbReference>
<dbReference type="InterPro" id="IPR001789">
    <property type="entry name" value="Sig_transdc_resp-reg_receiver"/>
</dbReference>
<comment type="function">
    <text evidence="2">May play the central regulatory role in sporulation. It may be an element of the effector pathway responsible for the activation of sporulation genes in response to nutritional stress. Spo0A may act in concert with spo0H (a sigma factor) to control the expression of some genes that are critical to the sporulation process.</text>
</comment>
<keyword evidence="7" id="KW-1185">Reference proteome</keyword>
<dbReference type="PROSITE" id="PS50110">
    <property type="entry name" value="RESPONSE_REGULATORY"/>
    <property type="match status" value="1"/>
</dbReference>
<dbReference type="PANTHER" id="PTHR37299:SF1">
    <property type="entry name" value="STAGE 0 SPORULATION PROTEIN A HOMOLOG"/>
    <property type="match status" value="1"/>
</dbReference>
<dbReference type="CDD" id="cd00156">
    <property type="entry name" value="REC"/>
    <property type="match status" value="1"/>
</dbReference>
<evidence type="ECO:0000256" key="1">
    <source>
        <dbReference type="ARBA" id="ARBA00018672"/>
    </source>
</evidence>
<feature type="modified residue" description="4-aspartylphosphate" evidence="3">
    <location>
        <position position="57"/>
    </location>
</feature>
<keyword evidence="3" id="KW-0597">Phosphoprotein</keyword>
<comment type="caution">
    <text evidence="6">The sequence shown here is derived from an EMBL/GenBank/DDBJ whole genome shotgun (WGS) entry which is preliminary data.</text>
</comment>
<dbReference type="RefSeq" id="WP_173907448.1">
    <property type="nucleotide sequence ID" value="NZ_JBBMEI010000010.1"/>
</dbReference>
<dbReference type="Gene3D" id="2.40.50.1020">
    <property type="entry name" value="LytTr DNA-binding domain"/>
    <property type="match status" value="1"/>
</dbReference>
<dbReference type="GO" id="GO:0003677">
    <property type="term" value="F:DNA binding"/>
    <property type="evidence" value="ECO:0007669"/>
    <property type="project" value="UniProtKB-KW"/>
</dbReference>
<dbReference type="PANTHER" id="PTHR37299">
    <property type="entry name" value="TRANSCRIPTIONAL REGULATOR-RELATED"/>
    <property type="match status" value="1"/>
</dbReference>
<protein>
    <recommendedName>
        <fullName evidence="1">Stage 0 sporulation protein A homolog</fullName>
    </recommendedName>
</protein>
<evidence type="ECO:0000259" key="5">
    <source>
        <dbReference type="PROSITE" id="PS50930"/>
    </source>
</evidence>
<feature type="domain" description="Response regulatory" evidence="4">
    <location>
        <begin position="2"/>
        <end position="120"/>
    </location>
</feature>
<organism evidence="6 7">
    <name type="scientific">Blautia intestinihominis</name>
    <dbReference type="NCBI Taxonomy" id="3133152"/>
    <lineage>
        <taxon>Bacteria</taxon>
        <taxon>Bacillati</taxon>
        <taxon>Bacillota</taxon>
        <taxon>Clostridia</taxon>
        <taxon>Lachnospirales</taxon>
        <taxon>Lachnospiraceae</taxon>
        <taxon>Blautia</taxon>
    </lineage>
</organism>
<evidence type="ECO:0000256" key="2">
    <source>
        <dbReference type="ARBA" id="ARBA00024867"/>
    </source>
</evidence>
<dbReference type="Proteomes" id="UP001446032">
    <property type="component" value="Unassembled WGS sequence"/>
</dbReference>
<name>A0ABV1AKB6_9FIRM</name>
<dbReference type="InterPro" id="IPR007492">
    <property type="entry name" value="LytTR_DNA-bd_dom"/>
</dbReference>
<dbReference type="EMBL" id="JBBMEI010000010">
    <property type="protein sequence ID" value="MEQ2357657.1"/>
    <property type="molecule type" value="Genomic_DNA"/>
</dbReference>
<proteinExistence type="predicted"/>
<evidence type="ECO:0000313" key="6">
    <source>
        <dbReference type="EMBL" id="MEQ2357657.1"/>
    </source>
</evidence>
<evidence type="ECO:0000259" key="4">
    <source>
        <dbReference type="PROSITE" id="PS50110"/>
    </source>
</evidence>
<reference evidence="6 7" key="1">
    <citation type="submission" date="2024-03" db="EMBL/GenBank/DDBJ databases">
        <title>Human intestinal bacterial collection.</title>
        <authorList>
            <person name="Pauvert C."/>
            <person name="Hitch T.C.A."/>
            <person name="Clavel T."/>
        </authorList>
    </citation>
    <scope>NUCLEOTIDE SEQUENCE [LARGE SCALE GENOMIC DNA]</scope>
    <source>
        <strain evidence="6 7">CLA-AA-H95</strain>
    </source>
</reference>
<dbReference type="Pfam" id="PF00072">
    <property type="entry name" value="Response_reg"/>
    <property type="match status" value="1"/>
</dbReference>
<dbReference type="Gene3D" id="3.40.50.2300">
    <property type="match status" value="1"/>
</dbReference>
<gene>
    <name evidence="6" type="ORF">WMO75_04740</name>
</gene>
<dbReference type="SMART" id="SM00448">
    <property type="entry name" value="REC"/>
    <property type="match status" value="1"/>
</dbReference>
<dbReference type="PROSITE" id="PS50930">
    <property type="entry name" value="HTH_LYTTR"/>
    <property type="match status" value="1"/>
</dbReference>
<evidence type="ECO:0000313" key="7">
    <source>
        <dbReference type="Proteomes" id="UP001446032"/>
    </source>
</evidence>
<evidence type="ECO:0000256" key="3">
    <source>
        <dbReference type="PROSITE-ProRule" id="PRU00169"/>
    </source>
</evidence>
<dbReference type="SUPFAM" id="SSF52172">
    <property type="entry name" value="CheY-like"/>
    <property type="match status" value="1"/>
</dbReference>